<dbReference type="CDD" id="cd03263">
    <property type="entry name" value="ABC_subfamily_A"/>
    <property type="match status" value="2"/>
</dbReference>
<evidence type="ECO:0000256" key="2">
    <source>
        <dbReference type="ARBA" id="ARBA00008869"/>
    </source>
</evidence>
<dbReference type="Proteomes" id="UP000756346">
    <property type="component" value="Unassembled WGS sequence"/>
</dbReference>
<gene>
    <name evidence="13" type="ORF">B0I36DRAFT_417501</name>
</gene>
<evidence type="ECO:0000259" key="12">
    <source>
        <dbReference type="PROSITE" id="PS50893"/>
    </source>
</evidence>
<evidence type="ECO:0000256" key="3">
    <source>
        <dbReference type="ARBA" id="ARBA00022448"/>
    </source>
</evidence>
<dbReference type="RefSeq" id="XP_046008816.1">
    <property type="nucleotide sequence ID" value="XM_046162117.1"/>
</dbReference>
<feature type="region of interest" description="Disordered" evidence="10">
    <location>
        <begin position="1227"/>
        <end position="1262"/>
    </location>
</feature>
<reference evidence="13" key="1">
    <citation type="journal article" date="2021" name="Nat. Commun.">
        <title>Genetic determinants of endophytism in the Arabidopsis root mycobiome.</title>
        <authorList>
            <person name="Mesny F."/>
            <person name="Miyauchi S."/>
            <person name="Thiergart T."/>
            <person name="Pickel B."/>
            <person name="Atanasova L."/>
            <person name="Karlsson M."/>
            <person name="Huettel B."/>
            <person name="Barry K.W."/>
            <person name="Haridas S."/>
            <person name="Chen C."/>
            <person name="Bauer D."/>
            <person name="Andreopoulos W."/>
            <person name="Pangilinan J."/>
            <person name="LaButti K."/>
            <person name="Riley R."/>
            <person name="Lipzen A."/>
            <person name="Clum A."/>
            <person name="Drula E."/>
            <person name="Henrissat B."/>
            <person name="Kohler A."/>
            <person name="Grigoriev I.V."/>
            <person name="Martin F.M."/>
            <person name="Hacquard S."/>
        </authorList>
    </citation>
    <scope>NUCLEOTIDE SEQUENCE</scope>
    <source>
        <strain evidence="13">MPI-CAGE-CH-0230</strain>
    </source>
</reference>
<evidence type="ECO:0000313" key="13">
    <source>
        <dbReference type="EMBL" id="KAH7025268.1"/>
    </source>
</evidence>
<keyword evidence="3" id="KW-0813">Transport</keyword>
<keyword evidence="9 11" id="KW-0472">Membrane</keyword>
<dbReference type="InterPro" id="IPR026082">
    <property type="entry name" value="ABCA"/>
</dbReference>
<sequence length="1644" mass="175307">MGFVRQTWALTAKNLRIIAWRQLGPTSFTALTVPIALALLLSFTPRFAASPSTFGIATPTPIRTLGDALDAAAAASGTRGSVVFANSNHSGGLIDLVIDQVAAQVEDVGSQVVRVSDAAELRDVCRASNRGVTACFAAVVFNTSPEEGGDSLWNYTLRGDNYLGGRIDVTKNDNNAQIYTLPLQKAIDSAIVKLSGPNGASELPAATNEYAFTALTQDEQSEASREAFQSSVISYMAVALMTVFVGACYHVAAFVSTEREIGMSQLLEATMPVTRHWEAQAARFISYHLAFTLVYLPGWVISSILLGRAIFPSSNVGVVLIYFILFGIALISMSILGATFFRKSQLSGLSLLLYTVLAIIAQTIPAPGTAGTAILSILFAPCNFVYFITWVARWERVSSRLDLTRASPDSPSALPGIVLWVFLLVQIPLYPLIGAFVERSIHGSAAKGRNTIRRHDPGADYSGGAAHGTPAVQITNFTKVYQPGPLRKLLSWMVPAPQPVVAVARLNLRAERGQILALLGTNGSGKSTTLDTISGMNSPTKGSVEVDITGGIGITPQKDVLWDDLSVFEHVQIFLQLKAPQRVATTAEVEELVAKVDLAAKSKSQSKTLSGGQKRKLQLAMMLAGGSAVCCVDEVSSALDPLSRRKVWDILLAERGQRTIIMTTHFLDEADVLADRIAVLSKGRLRAEGFSAELKDKHGTGHKISVPRSAGNFGQTSPPSVRGVDLQVSEQGLVYTATSTAALARVIRTLEDAGCHDYEYSGPTLESVFLKLADEFRREGRSQASATRHSPRSGRAEEVAEDFDVSSSLEFLSGRPVGVSRQTLILLRKRCTIFKSNWLPYLAALAIPLVVAGIITLFIRDNAPPTCTPADASTLPGPISLSTYLSNDASMVVGPESAYNDSELSELFTPLVSTGSQQALVDSIRPAGSIGNFNSLVSGERKLVRPAGWWLGDAASTVPTLAYLAGAGDVSTSVIGQNALNVMLSNVSIATSYAPFETPSGTSPGTALQLMVYLSLALAVSTAFFGLYPNLERRQQIRSLQYSNGVLPVALWTSHVVFDFAIVVVVAAVITCSFVGTTSAWYHIGYLFPVLMLYGLASILLAYVLSLFISSQASTFGWASGAQGFGALMYFIVYNLVTNFTSPSRVESTVLVVHFVISLFAPTGSIMRAMMIALNVNMVSCTNGQLASNPAALTLYGGPIVVLVLQCILLYSVLLWHDAGVGAGASTWPGSRKANNNKQSRQEKKSQVAGDPTGDCRSSVSEGDTVASDVATAAAAEGLRVVHLSKEFTKGKKVVDDVTFGVSHDETLALLGPNGAGKSVTIAMVRGDVRPTKNKTKQFTGDVEIEGASITTQLAAARSHLGVCPQVDALDLMTVAEHLRFYARIRGVSDIERSTLAVLHAVGLSSLASRPAHALSGGGKRKLSLGIALMGNSTVLVLDEPSASLDAAAKRDVWRTLKAVSPGRAVLLTTHSMEEAGALASRVAILARHMLAVGTPESLRRRFSNTLHVHLVCRGAPHSRPEEMSRVREWVSAQYGAAAEIDGHDYHGQPRFSVSTDAVLAGGGAEARRRGGRSMGSAIGQLIVDIELAREQLGVVHFAVSHVTLDQVFLNIVGQHNVQEENSEVAGEGKEKKDKSGFWSFGRS</sequence>
<dbReference type="GO" id="GO:0005319">
    <property type="term" value="F:lipid transporter activity"/>
    <property type="evidence" value="ECO:0007669"/>
    <property type="project" value="TreeGrafter"/>
</dbReference>
<feature type="transmembrane region" description="Helical" evidence="11">
    <location>
        <begin position="1149"/>
        <end position="1173"/>
    </location>
</feature>
<dbReference type="OrthoDB" id="8061355at2759"/>
<feature type="transmembrane region" description="Helical" evidence="11">
    <location>
        <begin position="413"/>
        <end position="433"/>
    </location>
</feature>
<dbReference type="Pfam" id="PF00005">
    <property type="entry name" value="ABC_tran"/>
    <property type="match status" value="2"/>
</dbReference>
<feature type="transmembrane region" description="Helical" evidence="11">
    <location>
        <begin position="1086"/>
        <end position="1109"/>
    </location>
</feature>
<dbReference type="GO" id="GO:0140359">
    <property type="term" value="F:ABC-type transporter activity"/>
    <property type="evidence" value="ECO:0007669"/>
    <property type="project" value="InterPro"/>
</dbReference>
<dbReference type="GO" id="GO:0016887">
    <property type="term" value="F:ATP hydrolysis activity"/>
    <property type="evidence" value="ECO:0007669"/>
    <property type="project" value="InterPro"/>
</dbReference>
<feature type="transmembrane region" description="Helical" evidence="11">
    <location>
        <begin position="348"/>
        <end position="364"/>
    </location>
</feature>
<evidence type="ECO:0000256" key="6">
    <source>
        <dbReference type="ARBA" id="ARBA00022741"/>
    </source>
</evidence>
<dbReference type="Gene3D" id="3.40.50.300">
    <property type="entry name" value="P-loop containing nucleotide triphosphate hydrolases"/>
    <property type="match status" value="2"/>
</dbReference>
<dbReference type="InterPro" id="IPR013525">
    <property type="entry name" value="ABC2_TM"/>
</dbReference>
<dbReference type="SMART" id="SM00382">
    <property type="entry name" value="AAA"/>
    <property type="match status" value="2"/>
</dbReference>
<feature type="transmembrane region" description="Helical" evidence="11">
    <location>
        <begin position="1193"/>
        <end position="1216"/>
    </location>
</feature>
<keyword evidence="4 11" id="KW-0812">Transmembrane</keyword>
<comment type="caution">
    <text evidence="13">The sequence shown here is derived from an EMBL/GenBank/DDBJ whole genome shotgun (WGS) entry which is preliminary data.</text>
</comment>
<dbReference type="GO" id="GO:0005524">
    <property type="term" value="F:ATP binding"/>
    <property type="evidence" value="ECO:0007669"/>
    <property type="project" value="UniProtKB-KW"/>
</dbReference>
<protein>
    <submittedName>
        <fullName evidence="13">P-loop containing nucleoside triphosphate hydrolase protein</fullName>
    </submittedName>
</protein>
<keyword evidence="13" id="KW-0378">Hydrolase</keyword>
<feature type="transmembrane region" description="Helical" evidence="11">
    <location>
        <begin position="319"/>
        <end position="341"/>
    </location>
</feature>
<feature type="transmembrane region" description="Helical" evidence="11">
    <location>
        <begin position="1010"/>
        <end position="1029"/>
    </location>
</feature>
<feature type="domain" description="ABC transporter" evidence="12">
    <location>
        <begin position="1279"/>
        <end position="1512"/>
    </location>
</feature>
<accession>A0A9P9BJI3</accession>
<feature type="transmembrane region" description="Helical" evidence="11">
    <location>
        <begin position="1115"/>
        <end position="1137"/>
    </location>
</feature>
<keyword evidence="8 11" id="KW-1133">Transmembrane helix</keyword>
<feature type="region of interest" description="Disordered" evidence="10">
    <location>
        <begin position="1621"/>
        <end position="1644"/>
    </location>
</feature>
<dbReference type="PANTHER" id="PTHR19229">
    <property type="entry name" value="ATP-BINDING CASSETTE TRANSPORTER SUBFAMILY A ABCA"/>
    <property type="match status" value="1"/>
</dbReference>
<feature type="transmembrane region" description="Helical" evidence="11">
    <location>
        <begin position="838"/>
        <end position="859"/>
    </location>
</feature>
<dbReference type="GO" id="GO:0016020">
    <property type="term" value="C:membrane"/>
    <property type="evidence" value="ECO:0007669"/>
    <property type="project" value="UniProtKB-SubCell"/>
</dbReference>
<dbReference type="GeneID" id="70191663"/>
<keyword evidence="6" id="KW-0547">Nucleotide-binding</keyword>
<keyword evidence="14" id="KW-1185">Reference proteome</keyword>
<keyword evidence="7" id="KW-0067">ATP-binding</keyword>
<comment type="similarity">
    <text evidence="2">Belongs to the ABC transporter superfamily. ABCA family.</text>
</comment>
<dbReference type="EMBL" id="JAGTJQ010000009">
    <property type="protein sequence ID" value="KAH7025268.1"/>
    <property type="molecule type" value="Genomic_DNA"/>
</dbReference>
<feature type="transmembrane region" description="Helical" evidence="11">
    <location>
        <begin position="1049"/>
        <end position="1074"/>
    </location>
</feature>
<feature type="region of interest" description="Disordered" evidence="10">
    <location>
        <begin position="780"/>
        <end position="799"/>
    </location>
</feature>
<feature type="domain" description="ABC transporter" evidence="12">
    <location>
        <begin position="472"/>
        <end position="707"/>
    </location>
</feature>
<organism evidence="13 14">
    <name type="scientific">Microdochium trichocladiopsis</name>
    <dbReference type="NCBI Taxonomy" id="1682393"/>
    <lineage>
        <taxon>Eukaryota</taxon>
        <taxon>Fungi</taxon>
        <taxon>Dikarya</taxon>
        <taxon>Ascomycota</taxon>
        <taxon>Pezizomycotina</taxon>
        <taxon>Sordariomycetes</taxon>
        <taxon>Xylariomycetidae</taxon>
        <taxon>Xylariales</taxon>
        <taxon>Microdochiaceae</taxon>
        <taxon>Microdochium</taxon>
    </lineage>
</organism>
<dbReference type="InterPro" id="IPR027417">
    <property type="entry name" value="P-loop_NTPase"/>
</dbReference>
<dbReference type="Pfam" id="PF12698">
    <property type="entry name" value="ABC2_membrane_3"/>
    <property type="match status" value="2"/>
</dbReference>
<dbReference type="InterPro" id="IPR003593">
    <property type="entry name" value="AAA+_ATPase"/>
</dbReference>
<proteinExistence type="inferred from homology"/>
<evidence type="ECO:0000256" key="4">
    <source>
        <dbReference type="ARBA" id="ARBA00022692"/>
    </source>
</evidence>
<evidence type="ECO:0000256" key="10">
    <source>
        <dbReference type="SAM" id="MobiDB-lite"/>
    </source>
</evidence>
<evidence type="ECO:0000256" key="8">
    <source>
        <dbReference type="ARBA" id="ARBA00022989"/>
    </source>
</evidence>
<dbReference type="PROSITE" id="PS00211">
    <property type="entry name" value="ABC_TRANSPORTER_1"/>
    <property type="match status" value="1"/>
</dbReference>
<evidence type="ECO:0000256" key="1">
    <source>
        <dbReference type="ARBA" id="ARBA00004141"/>
    </source>
</evidence>
<evidence type="ECO:0000256" key="7">
    <source>
        <dbReference type="ARBA" id="ARBA00022840"/>
    </source>
</evidence>
<dbReference type="InterPro" id="IPR017871">
    <property type="entry name" value="ABC_transporter-like_CS"/>
</dbReference>
<evidence type="ECO:0000256" key="9">
    <source>
        <dbReference type="ARBA" id="ARBA00023136"/>
    </source>
</evidence>
<dbReference type="PANTHER" id="PTHR19229:SF36">
    <property type="entry name" value="ATP-BINDING CASSETTE SUB-FAMILY A MEMBER 2"/>
    <property type="match status" value="1"/>
</dbReference>
<dbReference type="PROSITE" id="PS50893">
    <property type="entry name" value="ABC_TRANSPORTER_2"/>
    <property type="match status" value="2"/>
</dbReference>
<name>A0A9P9BJI3_9PEZI</name>
<keyword evidence="5" id="KW-0677">Repeat</keyword>
<comment type="subcellular location">
    <subcellularLocation>
        <location evidence="1">Membrane</location>
        <topology evidence="1">Multi-pass membrane protein</topology>
    </subcellularLocation>
</comment>
<feature type="transmembrane region" description="Helical" evidence="11">
    <location>
        <begin position="232"/>
        <end position="255"/>
    </location>
</feature>
<feature type="transmembrane region" description="Helical" evidence="11">
    <location>
        <begin position="284"/>
        <end position="307"/>
    </location>
</feature>
<evidence type="ECO:0000313" key="14">
    <source>
        <dbReference type="Proteomes" id="UP000756346"/>
    </source>
</evidence>
<dbReference type="InterPro" id="IPR003439">
    <property type="entry name" value="ABC_transporter-like_ATP-bd"/>
</dbReference>
<evidence type="ECO:0000256" key="5">
    <source>
        <dbReference type="ARBA" id="ARBA00022737"/>
    </source>
</evidence>
<dbReference type="SUPFAM" id="SSF52540">
    <property type="entry name" value="P-loop containing nucleoside triphosphate hydrolases"/>
    <property type="match status" value="2"/>
</dbReference>
<feature type="transmembrane region" description="Helical" evidence="11">
    <location>
        <begin position="370"/>
        <end position="392"/>
    </location>
</feature>
<evidence type="ECO:0000256" key="11">
    <source>
        <dbReference type="SAM" id="Phobius"/>
    </source>
</evidence>
<feature type="compositionally biased region" description="Basic and acidic residues" evidence="10">
    <location>
        <begin position="1627"/>
        <end position="1636"/>
    </location>
</feature>